<protein>
    <submittedName>
        <fullName evidence="2">Uncharacterized protein</fullName>
    </submittedName>
</protein>
<sequence length="340" mass="37827">MPDEGKESVDGDEEHSVFLKQSIVNPKHCTEERHHIGNRLETFRCFLLAYLPPPDLADEANGGDGFSRTYKAWKGSNVFALGGRFIFGPDVGFLFFTIFLIVAPVAVFCVFVGRKLMDGLSHHLGVSIIVVAVALTLSDITLLLLTSGRDPGIIPRNSNPPEPEGYEGMNEAWPGQTPPLLLPRTKDVVVNDSITTALGSVSVSDWNMYDDDVSDFLLLRTMDEEELAIWRAMTKTPVSIVLIIYTFISSTDEKFRYWYDRREIPYNKGVIKNFMEDFKSSSAILKLDSARLHPYPPRTIGGDSIGPNKGNTFCDIAMGESQVLTPENTEGGIIHHPRQC</sequence>
<feature type="transmembrane region" description="Helical" evidence="1">
    <location>
        <begin position="91"/>
        <end position="112"/>
    </location>
</feature>
<organism evidence="2">
    <name type="scientific">Hibiscus syriacus</name>
    <name type="common">Rose of Sharon</name>
    <dbReference type="NCBI Taxonomy" id="106335"/>
    <lineage>
        <taxon>Eukaryota</taxon>
        <taxon>Viridiplantae</taxon>
        <taxon>Streptophyta</taxon>
        <taxon>Embryophyta</taxon>
        <taxon>Tracheophyta</taxon>
        <taxon>Spermatophyta</taxon>
        <taxon>Magnoliopsida</taxon>
        <taxon>eudicotyledons</taxon>
        <taxon>Gunneridae</taxon>
        <taxon>Pentapetalae</taxon>
        <taxon>rosids</taxon>
        <taxon>malvids</taxon>
        <taxon>Malvales</taxon>
        <taxon>Malvaceae</taxon>
        <taxon>Malvoideae</taxon>
        <taxon>Hibiscus</taxon>
    </lineage>
</organism>
<proteinExistence type="predicted"/>
<keyword evidence="1" id="KW-1133">Transmembrane helix</keyword>
<keyword evidence="1" id="KW-0812">Transmembrane</keyword>
<keyword evidence="1" id="KW-0472">Membrane</keyword>
<name>A0A6A3BYU1_HIBSY</name>
<gene>
    <name evidence="2" type="ORF">F3Y22_tig00109908pilonHSYRG00025</name>
</gene>
<dbReference type="EMBL" id="VEPZ02000774">
    <property type="protein sequence ID" value="KAE8720162.1"/>
    <property type="molecule type" value="Genomic_DNA"/>
</dbReference>
<comment type="caution">
    <text evidence="2">The sequence shown here is derived from an EMBL/GenBank/DDBJ whole genome shotgun (WGS) entry which is preliminary data.</text>
</comment>
<accession>A0A6A3BYU1</accession>
<reference evidence="2" key="1">
    <citation type="submission" date="2019-09" db="EMBL/GenBank/DDBJ databases">
        <title>Draft genome information of white flower Hibiscus syriacus.</title>
        <authorList>
            <person name="Kim Y.-M."/>
        </authorList>
    </citation>
    <scope>NUCLEOTIDE SEQUENCE [LARGE SCALE GENOMIC DNA]</scope>
    <source>
        <strain evidence="2">YM2019G1</strain>
        <tissue evidence="2">Leaf</tissue>
    </source>
</reference>
<feature type="transmembrane region" description="Helical" evidence="1">
    <location>
        <begin position="124"/>
        <end position="145"/>
    </location>
</feature>
<dbReference type="AlphaFoldDB" id="A0A6A3BYU1"/>
<evidence type="ECO:0000313" key="2">
    <source>
        <dbReference type="EMBL" id="KAE8720162.1"/>
    </source>
</evidence>
<evidence type="ECO:0000256" key="1">
    <source>
        <dbReference type="SAM" id="Phobius"/>
    </source>
</evidence>
<feature type="transmembrane region" description="Helical" evidence="1">
    <location>
        <begin position="228"/>
        <end position="248"/>
    </location>
</feature>